<sequence>MCLLLRRRRTGFQKTDSIINHMILYTISTGLVTTVLSCISLGLFAKYGFQFSVVAIGMPLGALYSISMLANLHMRTTLRARLDTPTLLELISNSIKKRMRQNIVGHRSEESSRTERINITTEVVSDEVVIRPMVRIGCYLHFWCCFNDPLSIVATPIRIVIQRGSVYRGSEPRFEGGPEPELNVSVWPRRISSFEAQV</sequence>
<gene>
    <name evidence="3" type="ORF">BS47DRAFT_843572</name>
</gene>
<dbReference type="Pfam" id="PF20152">
    <property type="entry name" value="DUF6534"/>
    <property type="match status" value="1"/>
</dbReference>
<keyword evidence="1" id="KW-0812">Transmembrane</keyword>
<evidence type="ECO:0000259" key="2">
    <source>
        <dbReference type="Pfam" id="PF20152"/>
    </source>
</evidence>
<organism evidence="3 4">
    <name type="scientific">Hydnum rufescens UP504</name>
    <dbReference type="NCBI Taxonomy" id="1448309"/>
    <lineage>
        <taxon>Eukaryota</taxon>
        <taxon>Fungi</taxon>
        <taxon>Dikarya</taxon>
        <taxon>Basidiomycota</taxon>
        <taxon>Agaricomycotina</taxon>
        <taxon>Agaricomycetes</taxon>
        <taxon>Cantharellales</taxon>
        <taxon>Hydnaceae</taxon>
        <taxon>Hydnum</taxon>
    </lineage>
</organism>
<name>A0A9P6DTZ2_9AGAM</name>
<reference evidence="3" key="1">
    <citation type="journal article" date="2020" name="Nat. Commun.">
        <title>Large-scale genome sequencing of mycorrhizal fungi provides insights into the early evolution of symbiotic traits.</title>
        <authorList>
            <person name="Miyauchi S."/>
            <person name="Kiss E."/>
            <person name="Kuo A."/>
            <person name="Drula E."/>
            <person name="Kohler A."/>
            <person name="Sanchez-Garcia M."/>
            <person name="Morin E."/>
            <person name="Andreopoulos B."/>
            <person name="Barry K.W."/>
            <person name="Bonito G."/>
            <person name="Buee M."/>
            <person name="Carver A."/>
            <person name="Chen C."/>
            <person name="Cichocki N."/>
            <person name="Clum A."/>
            <person name="Culley D."/>
            <person name="Crous P.W."/>
            <person name="Fauchery L."/>
            <person name="Girlanda M."/>
            <person name="Hayes R.D."/>
            <person name="Keri Z."/>
            <person name="LaButti K."/>
            <person name="Lipzen A."/>
            <person name="Lombard V."/>
            <person name="Magnuson J."/>
            <person name="Maillard F."/>
            <person name="Murat C."/>
            <person name="Nolan M."/>
            <person name="Ohm R.A."/>
            <person name="Pangilinan J."/>
            <person name="Pereira M.F."/>
            <person name="Perotto S."/>
            <person name="Peter M."/>
            <person name="Pfister S."/>
            <person name="Riley R."/>
            <person name="Sitrit Y."/>
            <person name="Stielow J.B."/>
            <person name="Szollosi G."/>
            <person name="Zifcakova L."/>
            <person name="Stursova M."/>
            <person name="Spatafora J.W."/>
            <person name="Tedersoo L."/>
            <person name="Vaario L.M."/>
            <person name="Yamada A."/>
            <person name="Yan M."/>
            <person name="Wang P."/>
            <person name="Xu J."/>
            <person name="Bruns T."/>
            <person name="Baldrian P."/>
            <person name="Vilgalys R."/>
            <person name="Dunand C."/>
            <person name="Henrissat B."/>
            <person name="Grigoriev I.V."/>
            <person name="Hibbett D."/>
            <person name="Nagy L.G."/>
            <person name="Martin F.M."/>
        </authorList>
    </citation>
    <scope>NUCLEOTIDE SEQUENCE</scope>
    <source>
        <strain evidence="3">UP504</strain>
    </source>
</reference>
<evidence type="ECO:0000313" key="4">
    <source>
        <dbReference type="Proteomes" id="UP000886523"/>
    </source>
</evidence>
<keyword evidence="1" id="KW-0472">Membrane</keyword>
<dbReference type="AlphaFoldDB" id="A0A9P6DTZ2"/>
<accession>A0A9P6DTZ2</accession>
<feature type="transmembrane region" description="Helical" evidence="1">
    <location>
        <begin position="51"/>
        <end position="72"/>
    </location>
</feature>
<dbReference type="InterPro" id="IPR045339">
    <property type="entry name" value="DUF6534"/>
</dbReference>
<feature type="domain" description="DUF6534" evidence="2">
    <location>
        <begin position="1"/>
        <end position="76"/>
    </location>
</feature>
<proteinExistence type="predicted"/>
<keyword evidence="4" id="KW-1185">Reference proteome</keyword>
<evidence type="ECO:0000256" key="1">
    <source>
        <dbReference type="SAM" id="Phobius"/>
    </source>
</evidence>
<comment type="caution">
    <text evidence="3">The sequence shown here is derived from an EMBL/GenBank/DDBJ whole genome shotgun (WGS) entry which is preliminary data.</text>
</comment>
<dbReference type="Proteomes" id="UP000886523">
    <property type="component" value="Unassembled WGS sequence"/>
</dbReference>
<keyword evidence="1" id="KW-1133">Transmembrane helix</keyword>
<protein>
    <recommendedName>
        <fullName evidence="2">DUF6534 domain-containing protein</fullName>
    </recommendedName>
</protein>
<dbReference type="EMBL" id="MU128957">
    <property type="protein sequence ID" value="KAF9514791.1"/>
    <property type="molecule type" value="Genomic_DNA"/>
</dbReference>
<dbReference type="OrthoDB" id="3214861at2759"/>
<feature type="transmembrane region" description="Helical" evidence="1">
    <location>
        <begin position="21"/>
        <end position="45"/>
    </location>
</feature>
<evidence type="ECO:0000313" key="3">
    <source>
        <dbReference type="EMBL" id="KAF9514791.1"/>
    </source>
</evidence>